<dbReference type="SUPFAM" id="SSF52743">
    <property type="entry name" value="Subtilisin-like"/>
    <property type="match status" value="1"/>
</dbReference>
<keyword evidence="10" id="KW-1185">Reference proteome</keyword>
<dbReference type="PROSITE" id="PS51892">
    <property type="entry name" value="SUBTILASE"/>
    <property type="match status" value="1"/>
</dbReference>
<protein>
    <recommendedName>
        <fullName evidence="6">subtilisin</fullName>
        <ecNumber evidence="6">3.4.21.62</ecNumber>
    </recommendedName>
</protein>
<feature type="active site" description="Charge relay system" evidence="7">
    <location>
        <position position="94"/>
    </location>
</feature>
<dbReference type="PRINTS" id="PR00723">
    <property type="entry name" value="SUBTILISIN"/>
</dbReference>
<comment type="catalytic activity">
    <reaction evidence="5">
        <text>Hydrolysis of proteins with broad specificity for peptide bonds, and a preference for a large uncharged residue in P1. Hydrolyzes peptide amides.</text>
        <dbReference type="EC" id="3.4.21.62"/>
    </reaction>
</comment>
<dbReference type="PROSITE" id="PS00136">
    <property type="entry name" value="SUBTILASE_ASP"/>
    <property type="match status" value="1"/>
</dbReference>
<gene>
    <name evidence="9" type="primary">SUB2_18</name>
    <name evidence="9" type="ORF">FOL47_006944</name>
</gene>
<dbReference type="GO" id="GO:0006508">
    <property type="term" value="P:proteolysis"/>
    <property type="evidence" value="ECO:0007669"/>
    <property type="project" value="UniProtKB-KW"/>
</dbReference>
<dbReference type="OrthoDB" id="206201at2759"/>
<dbReference type="Proteomes" id="UP000591131">
    <property type="component" value="Unassembled WGS sequence"/>
</dbReference>
<name>A0A7J6N342_PERCH</name>
<dbReference type="Pfam" id="PF00082">
    <property type="entry name" value="Peptidase_S8"/>
    <property type="match status" value="1"/>
</dbReference>
<reference evidence="9 10" key="1">
    <citation type="submission" date="2020-04" db="EMBL/GenBank/DDBJ databases">
        <title>Perkinsus chesapeaki whole genome sequence.</title>
        <authorList>
            <person name="Bogema D.R."/>
        </authorList>
    </citation>
    <scope>NUCLEOTIDE SEQUENCE [LARGE SCALE GENOMIC DNA]</scope>
    <source>
        <strain evidence="9">ATCC PRA-425</strain>
    </source>
</reference>
<evidence type="ECO:0000259" key="8">
    <source>
        <dbReference type="Pfam" id="PF00082"/>
    </source>
</evidence>
<accession>A0A7J6N342</accession>
<evidence type="ECO:0000256" key="7">
    <source>
        <dbReference type="PROSITE-ProRule" id="PRU01240"/>
    </source>
</evidence>
<dbReference type="InterPro" id="IPR050131">
    <property type="entry name" value="Peptidase_S8_subtilisin-like"/>
</dbReference>
<dbReference type="InterPro" id="IPR036852">
    <property type="entry name" value="Peptidase_S8/S53_dom_sf"/>
</dbReference>
<evidence type="ECO:0000256" key="2">
    <source>
        <dbReference type="ARBA" id="ARBA00022670"/>
    </source>
</evidence>
<keyword evidence="2 7" id="KW-0645">Protease</keyword>
<comment type="similarity">
    <text evidence="1 7">Belongs to the peptidase S8 family.</text>
</comment>
<dbReference type="PANTHER" id="PTHR43806:SF11">
    <property type="entry name" value="CEREVISIN-RELATED"/>
    <property type="match status" value="1"/>
</dbReference>
<sequence length="317" mass="33798">MYPFSSPLICAIAISSLHGAYPNDEYYWAEQRDYFNAIRVPRAWRKCRGHKRSIKTVAIIDSGMDSTHPDLKANAVVGYNVVDKNTDTHDRANHGTAMAGVIGAVINNTIGIAGITDYVNLIPIYDGEIVSDKHAADAIDYAVRAQADVIFYSSRQREPFGGRVTAALKKASQAGIPFVCPAGNDGKNISEPGNAAYPCKYTRSMDVVICVAATFEDSMVLRKRSNYAPFIDVAAPGGTFTTAPKGGYSPSRGTSPAAAIVAGVIAMMKSVGKSPLTVKEVKSILKETGVPGVTTPGAVPVGFGRLDVWNAIKRVLP</sequence>
<evidence type="ECO:0000256" key="4">
    <source>
        <dbReference type="ARBA" id="ARBA00022825"/>
    </source>
</evidence>
<organism evidence="9 10">
    <name type="scientific">Perkinsus chesapeaki</name>
    <name type="common">Clam parasite</name>
    <name type="synonym">Perkinsus andrewsi</name>
    <dbReference type="NCBI Taxonomy" id="330153"/>
    <lineage>
        <taxon>Eukaryota</taxon>
        <taxon>Sar</taxon>
        <taxon>Alveolata</taxon>
        <taxon>Perkinsozoa</taxon>
        <taxon>Perkinsea</taxon>
        <taxon>Perkinsida</taxon>
        <taxon>Perkinsidae</taxon>
        <taxon>Perkinsus</taxon>
    </lineage>
</organism>
<feature type="active site" description="Charge relay system" evidence="7">
    <location>
        <position position="61"/>
    </location>
</feature>
<evidence type="ECO:0000256" key="6">
    <source>
        <dbReference type="ARBA" id="ARBA00023619"/>
    </source>
</evidence>
<evidence type="ECO:0000313" key="9">
    <source>
        <dbReference type="EMBL" id="KAF4677997.1"/>
    </source>
</evidence>
<evidence type="ECO:0000313" key="10">
    <source>
        <dbReference type="Proteomes" id="UP000591131"/>
    </source>
</evidence>
<dbReference type="Gene3D" id="3.40.50.200">
    <property type="entry name" value="Peptidase S8/S53 domain"/>
    <property type="match status" value="1"/>
</dbReference>
<dbReference type="EC" id="3.4.21.62" evidence="6"/>
<dbReference type="InterPro" id="IPR015500">
    <property type="entry name" value="Peptidase_S8_subtilisin-rel"/>
</dbReference>
<dbReference type="GO" id="GO:0004252">
    <property type="term" value="F:serine-type endopeptidase activity"/>
    <property type="evidence" value="ECO:0007669"/>
    <property type="project" value="UniProtKB-UniRule"/>
</dbReference>
<dbReference type="InterPro" id="IPR023827">
    <property type="entry name" value="Peptidase_S8_Asp-AS"/>
</dbReference>
<evidence type="ECO:0000256" key="1">
    <source>
        <dbReference type="ARBA" id="ARBA00011073"/>
    </source>
</evidence>
<feature type="active site" description="Charge relay system" evidence="7">
    <location>
        <position position="255"/>
    </location>
</feature>
<dbReference type="AlphaFoldDB" id="A0A7J6N342"/>
<keyword evidence="4 7" id="KW-0720">Serine protease</keyword>
<evidence type="ECO:0000256" key="3">
    <source>
        <dbReference type="ARBA" id="ARBA00022801"/>
    </source>
</evidence>
<dbReference type="EMBL" id="JAAPAO010000004">
    <property type="protein sequence ID" value="KAF4677997.1"/>
    <property type="molecule type" value="Genomic_DNA"/>
</dbReference>
<proteinExistence type="inferred from homology"/>
<comment type="caution">
    <text evidence="9">The sequence shown here is derived from an EMBL/GenBank/DDBJ whole genome shotgun (WGS) entry which is preliminary data.</text>
</comment>
<feature type="domain" description="Peptidase S8/S53" evidence="8">
    <location>
        <begin position="56"/>
        <end position="289"/>
    </location>
</feature>
<keyword evidence="3 7" id="KW-0378">Hydrolase</keyword>
<dbReference type="InterPro" id="IPR000209">
    <property type="entry name" value="Peptidase_S8/S53_dom"/>
</dbReference>
<evidence type="ECO:0000256" key="5">
    <source>
        <dbReference type="ARBA" id="ARBA00023529"/>
    </source>
</evidence>
<dbReference type="PANTHER" id="PTHR43806">
    <property type="entry name" value="PEPTIDASE S8"/>
    <property type="match status" value="1"/>
</dbReference>